<evidence type="ECO:0000259" key="7">
    <source>
        <dbReference type="Pfam" id="PF03942"/>
    </source>
</evidence>
<dbReference type="OrthoDB" id="948013at2759"/>
<evidence type="ECO:0000256" key="2">
    <source>
        <dbReference type="ARBA" id="ARBA00022679"/>
    </source>
</evidence>
<keyword evidence="6" id="KW-0732">Signal</keyword>
<evidence type="ECO:0000256" key="1">
    <source>
        <dbReference type="ARBA" id="ARBA00012386"/>
    </source>
</evidence>
<dbReference type="Pfam" id="PF07944">
    <property type="entry name" value="Beta-AFase-like_GH127_cat"/>
    <property type="match status" value="1"/>
</dbReference>
<comment type="catalytic activity">
    <reaction evidence="5">
        <text>a uridine in tRNA + S-adenosyl-L-methionine = a 3-[(3S)-3-amino-3-carboxypropyl]uridine in tRNA + S-methyl-5'-thioadenosine + H(+)</text>
        <dbReference type="Rhea" id="RHEA:62432"/>
        <dbReference type="Rhea" id="RHEA-COMP:13339"/>
        <dbReference type="Rhea" id="RHEA-COMP:16092"/>
        <dbReference type="ChEBI" id="CHEBI:15378"/>
        <dbReference type="ChEBI" id="CHEBI:17509"/>
        <dbReference type="ChEBI" id="CHEBI:59789"/>
        <dbReference type="ChEBI" id="CHEBI:65315"/>
        <dbReference type="ChEBI" id="CHEBI:82930"/>
        <dbReference type="EC" id="2.5.1.25"/>
    </reaction>
</comment>
<accession>E1ZAH6</accession>
<reference evidence="9 10" key="1">
    <citation type="journal article" date="2010" name="Plant Cell">
        <title>The Chlorella variabilis NC64A genome reveals adaptation to photosymbiosis, coevolution with viruses, and cryptic sex.</title>
        <authorList>
            <person name="Blanc G."/>
            <person name="Duncan G."/>
            <person name="Agarkova I."/>
            <person name="Borodovsky M."/>
            <person name="Gurnon J."/>
            <person name="Kuo A."/>
            <person name="Lindquist E."/>
            <person name="Lucas S."/>
            <person name="Pangilinan J."/>
            <person name="Polle J."/>
            <person name="Salamov A."/>
            <person name="Terry A."/>
            <person name="Yamada T."/>
            <person name="Dunigan D.D."/>
            <person name="Grigoriev I.V."/>
            <person name="Claverie J.M."/>
            <person name="Van Etten J.L."/>
        </authorList>
    </citation>
    <scope>NUCLEOTIDE SEQUENCE [LARGE SCALE GENOMIC DNA]</scope>
    <source>
        <strain evidence="9 10">NC64A</strain>
    </source>
</reference>
<dbReference type="GeneID" id="17356560"/>
<keyword evidence="3" id="KW-0949">S-adenosyl-L-methionine</keyword>
<dbReference type="GO" id="GO:0016432">
    <property type="term" value="F:tRNA-uridine aminocarboxypropyltransferase activity"/>
    <property type="evidence" value="ECO:0007669"/>
    <property type="project" value="UniProtKB-EC"/>
</dbReference>
<keyword evidence="4" id="KW-0819">tRNA processing</keyword>
<feature type="signal peptide" evidence="6">
    <location>
        <begin position="1"/>
        <end position="16"/>
    </location>
</feature>
<dbReference type="eggNOG" id="ENOG502QRCI">
    <property type="taxonomic scope" value="Eukaryota"/>
</dbReference>
<dbReference type="KEGG" id="cvr:CHLNCDRAFT_143813"/>
<dbReference type="EMBL" id="GL433840">
    <property type="protein sequence ID" value="EFN57261.1"/>
    <property type="molecule type" value="Genomic_DNA"/>
</dbReference>
<sequence length="349" mass="38204">MAAVAAVVAAAMVAAAAPEPPHIHGFSLADVQLARGSEYARNFEQNSEYLLALEPDRLLYNFRKTAGLPAPGASYGGWEWSGVEIRGHFVGHYLSALALATLHSGRPELRERCGVMVSELKKVQDAAGTGYLSAFPESHFDRLEALQPVHKILAGLLDQHRLVGTAGALGAARRMASHFCARVRAVVAANGTDHWHRVLEVEFGGMNEALYNLYAITKSPEHAECAHFFDKPAFFRPLAEGRDPLPGLHANTHMAQVPGFTARYELLGDGEAQVAAATFFGTLLQHPRDCERCERPKSVCLCSCLPDEPLALAGRVTVLQHPFEQKKRLATGPVLQKWRRRPQVVYLMS</sequence>
<dbReference type="GO" id="GO:0005975">
    <property type="term" value="P:carbohydrate metabolic process"/>
    <property type="evidence" value="ECO:0007669"/>
    <property type="project" value="InterPro"/>
</dbReference>
<feature type="domain" description="Non-reducing end beta-L-arabinofuranosidase-like GH127 catalytic" evidence="8">
    <location>
        <begin position="31"/>
        <end position="286"/>
    </location>
</feature>
<evidence type="ECO:0000256" key="6">
    <source>
        <dbReference type="SAM" id="SignalP"/>
    </source>
</evidence>
<dbReference type="GO" id="GO:0008033">
    <property type="term" value="P:tRNA processing"/>
    <property type="evidence" value="ECO:0007669"/>
    <property type="project" value="UniProtKB-KW"/>
</dbReference>
<proteinExistence type="predicted"/>
<dbReference type="EC" id="2.5.1.25" evidence="1"/>
<organism evidence="10">
    <name type="scientific">Chlorella variabilis</name>
    <name type="common">Green alga</name>
    <dbReference type="NCBI Taxonomy" id="554065"/>
    <lineage>
        <taxon>Eukaryota</taxon>
        <taxon>Viridiplantae</taxon>
        <taxon>Chlorophyta</taxon>
        <taxon>core chlorophytes</taxon>
        <taxon>Trebouxiophyceae</taxon>
        <taxon>Chlorellales</taxon>
        <taxon>Chlorellaceae</taxon>
        <taxon>Chlorella clade</taxon>
        <taxon>Chlorella</taxon>
    </lineage>
</organism>
<feature type="domain" description="DTW" evidence="7">
    <location>
        <begin position="289"/>
        <end position="337"/>
    </location>
</feature>
<evidence type="ECO:0000313" key="10">
    <source>
        <dbReference type="Proteomes" id="UP000008141"/>
    </source>
</evidence>
<evidence type="ECO:0000259" key="8">
    <source>
        <dbReference type="Pfam" id="PF07944"/>
    </source>
</evidence>
<dbReference type="SUPFAM" id="SSF48208">
    <property type="entry name" value="Six-hairpin glycosidases"/>
    <property type="match status" value="1"/>
</dbReference>
<dbReference type="PANTHER" id="PTHR31151">
    <property type="entry name" value="PROLINE-TRNA LIGASE (DUF1680)"/>
    <property type="match status" value="1"/>
</dbReference>
<evidence type="ECO:0000256" key="3">
    <source>
        <dbReference type="ARBA" id="ARBA00022691"/>
    </source>
</evidence>
<evidence type="ECO:0000256" key="5">
    <source>
        <dbReference type="ARBA" id="ARBA00048718"/>
    </source>
</evidence>
<keyword evidence="2" id="KW-0808">Transferase</keyword>
<dbReference type="InParanoid" id="E1ZAH6"/>
<dbReference type="AlphaFoldDB" id="E1ZAH6"/>
<name>E1ZAH6_CHLVA</name>
<dbReference type="InterPro" id="IPR012878">
    <property type="entry name" value="Beta-AFase-like_GH127_cat"/>
</dbReference>
<dbReference type="RefSeq" id="XP_005849363.1">
    <property type="nucleotide sequence ID" value="XM_005849301.1"/>
</dbReference>
<dbReference type="Proteomes" id="UP000008141">
    <property type="component" value="Unassembled WGS sequence"/>
</dbReference>
<dbReference type="InterPro" id="IPR008928">
    <property type="entry name" value="6-hairpin_glycosidase_sf"/>
</dbReference>
<dbReference type="PANTHER" id="PTHR31151:SF0">
    <property type="entry name" value="PROLINE-TRNA LIGASE (DUF1680)"/>
    <property type="match status" value="1"/>
</dbReference>
<feature type="chain" id="PRO_5003155767" description="tRNA-uridine aminocarboxypropyltransferase" evidence="6">
    <location>
        <begin position="17"/>
        <end position="349"/>
    </location>
</feature>
<gene>
    <name evidence="9" type="ORF">CHLNCDRAFT_143813</name>
</gene>
<dbReference type="Pfam" id="PF03942">
    <property type="entry name" value="DTW"/>
    <property type="match status" value="1"/>
</dbReference>
<evidence type="ECO:0000256" key="4">
    <source>
        <dbReference type="ARBA" id="ARBA00022694"/>
    </source>
</evidence>
<evidence type="ECO:0000313" key="9">
    <source>
        <dbReference type="EMBL" id="EFN57261.1"/>
    </source>
</evidence>
<keyword evidence="10" id="KW-1185">Reference proteome</keyword>
<dbReference type="InterPro" id="IPR005636">
    <property type="entry name" value="DTW"/>
</dbReference>
<protein>
    <recommendedName>
        <fullName evidence="1">tRNA-uridine aminocarboxypropyltransferase</fullName>
        <ecNumber evidence="1">2.5.1.25</ecNumber>
    </recommendedName>
</protein>